<dbReference type="Gene3D" id="3.30.110.20">
    <property type="entry name" value="Alba-like domain"/>
    <property type="match status" value="1"/>
</dbReference>
<dbReference type="InterPro" id="IPR006384">
    <property type="entry name" value="HAD_hydro_PyrdxlP_Pase-like"/>
</dbReference>
<dbReference type="GO" id="GO:0016791">
    <property type="term" value="F:phosphatase activity"/>
    <property type="evidence" value="ECO:0007669"/>
    <property type="project" value="InterPro"/>
</dbReference>
<dbReference type="AlphaFoldDB" id="A0A6G0TXP9"/>
<evidence type="ECO:0000256" key="4">
    <source>
        <dbReference type="ARBA" id="ARBA00022694"/>
    </source>
</evidence>
<evidence type="ECO:0000313" key="11">
    <source>
        <dbReference type="Proteomes" id="UP000475862"/>
    </source>
</evidence>
<evidence type="ECO:0000256" key="5">
    <source>
        <dbReference type="ARBA" id="ARBA00022723"/>
    </source>
</evidence>
<evidence type="ECO:0000256" key="8">
    <source>
        <dbReference type="ARBA" id="ARBA00023242"/>
    </source>
</evidence>
<dbReference type="GO" id="GO:0005655">
    <property type="term" value="C:nucleolar ribonuclease P complex"/>
    <property type="evidence" value="ECO:0007669"/>
    <property type="project" value="InterPro"/>
</dbReference>
<comment type="subcellular location">
    <subcellularLocation>
        <location evidence="2">Nucleus</location>
    </subcellularLocation>
</comment>
<keyword evidence="9" id="KW-0472">Membrane</keyword>
<dbReference type="InterPro" id="IPR023214">
    <property type="entry name" value="HAD_sf"/>
</dbReference>
<dbReference type="PANTHER" id="PTHR20889">
    <property type="entry name" value="PHOSPHATASE, ORPHAN 1, 2"/>
    <property type="match status" value="1"/>
</dbReference>
<dbReference type="Gene3D" id="3.40.50.1000">
    <property type="entry name" value="HAD superfamily/HAD-like"/>
    <property type="match status" value="1"/>
</dbReference>
<organism evidence="10 11">
    <name type="scientific">Aphis glycines</name>
    <name type="common">Soybean aphid</name>
    <dbReference type="NCBI Taxonomy" id="307491"/>
    <lineage>
        <taxon>Eukaryota</taxon>
        <taxon>Metazoa</taxon>
        <taxon>Ecdysozoa</taxon>
        <taxon>Arthropoda</taxon>
        <taxon>Hexapoda</taxon>
        <taxon>Insecta</taxon>
        <taxon>Pterygota</taxon>
        <taxon>Neoptera</taxon>
        <taxon>Paraneoptera</taxon>
        <taxon>Hemiptera</taxon>
        <taxon>Sternorrhyncha</taxon>
        <taxon>Aphidomorpha</taxon>
        <taxon>Aphidoidea</taxon>
        <taxon>Aphididae</taxon>
        <taxon>Aphidini</taxon>
        <taxon>Aphis</taxon>
        <taxon>Aphis</taxon>
    </lineage>
</organism>
<evidence type="ECO:0000256" key="7">
    <source>
        <dbReference type="ARBA" id="ARBA00022842"/>
    </source>
</evidence>
<dbReference type="InterPro" id="IPR014612">
    <property type="entry name" value="Pop7/Rpp20"/>
</dbReference>
<proteinExistence type="inferred from homology"/>
<dbReference type="GO" id="GO:0046872">
    <property type="term" value="F:metal ion binding"/>
    <property type="evidence" value="ECO:0007669"/>
    <property type="project" value="UniProtKB-KW"/>
</dbReference>
<dbReference type="Proteomes" id="UP000475862">
    <property type="component" value="Unassembled WGS sequence"/>
</dbReference>
<keyword evidence="7" id="KW-0460">Magnesium</keyword>
<gene>
    <name evidence="10" type="ORF">AGLY_004281</name>
</gene>
<evidence type="ECO:0000256" key="9">
    <source>
        <dbReference type="SAM" id="Phobius"/>
    </source>
</evidence>
<evidence type="ECO:0000256" key="1">
    <source>
        <dbReference type="ARBA" id="ARBA00001946"/>
    </source>
</evidence>
<dbReference type="GO" id="GO:0001682">
    <property type="term" value="P:tRNA 5'-leader removal"/>
    <property type="evidence" value="ECO:0007669"/>
    <property type="project" value="InterPro"/>
</dbReference>
<dbReference type="InterPro" id="IPR036882">
    <property type="entry name" value="Alba-like_dom_sf"/>
</dbReference>
<sequence>MSSLSASDSVLVKELFVSSKTPVQCHLTRAAKHLELDNSVLILNGLGKAIITTIDVALKLQEKFHNTIKLDIQTSTADIKDILEPLNEDDDYEARTQLVRWLGLTMFEMLVHLIALLIFTIFLALRLDDVAFASTSPGSYDIWIVFSPLFVADALCTYFNIIVLIRLYIEGHIKEAIARTIWSSALLFVWALFKELEKMLAVFDFDHTIIDGNSDVEAIGLINPTSLIPDRKIFPNNWTQYMQRIFDVLKTNEILAEQIINVVTSMRPNYGMPKLMRALNENNFDVIVASDSNSLFIYNWLKHNKLTDVVSCIYTNPATVVDNTIKIEPYTVQTKCEWCNSNMCKGAIVEEHVLNTNKKYDKILYFGDGHNDLCPVLKLTKNDIVFPRLGYILDNLLKTHTTPAKVMPWCSGEYIYEFLKSTKLIST</sequence>
<evidence type="ECO:0008006" key="12">
    <source>
        <dbReference type="Google" id="ProtNLM"/>
    </source>
</evidence>
<dbReference type="GO" id="GO:0000172">
    <property type="term" value="C:ribonuclease MRP complex"/>
    <property type="evidence" value="ECO:0007669"/>
    <property type="project" value="InterPro"/>
</dbReference>
<dbReference type="PANTHER" id="PTHR20889:SF12">
    <property type="entry name" value="LP01149P"/>
    <property type="match status" value="1"/>
</dbReference>
<dbReference type="InterPro" id="IPR016965">
    <property type="entry name" value="Pase_PHOSPHO-typ"/>
</dbReference>
<feature type="transmembrane region" description="Helical" evidence="9">
    <location>
        <begin position="101"/>
        <end position="125"/>
    </location>
</feature>
<dbReference type="EMBL" id="VYZN01000013">
    <property type="protein sequence ID" value="KAE9541036.1"/>
    <property type="molecule type" value="Genomic_DNA"/>
</dbReference>
<keyword evidence="4" id="KW-0819">tRNA processing</keyword>
<dbReference type="NCBIfam" id="TIGR01488">
    <property type="entry name" value="HAD-SF-IB"/>
    <property type="match status" value="1"/>
</dbReference>
<protein>
    <recommendedName>
        <fullName evidence="12">DNA/RNA-binding protein Alba-like domain-containing protein</fullName>
    </recommendedName>
</protein>
<dbReference type="SUPFAM" id="SSF82704">
    <property type="entry name" value="AlbA-like"/>
    <property type="match status" value="1"/>
</dbReference>
<accession>A0A6G0TXP9</accession>
<name>A0A6G0TXP9_APHGL</name>
<keyword evidence="5" id="KW-0479">Metal-binding</keyword>
<keyword evidence="6" id="KW-0378">Hydrolase</keyword>
<comment type="cofactor">
    <cofactor evidence="1">
        <name>Mg(2+)</name>
        <dbReference type="ChEBI" id="CHEBI:18420"/>
    </cofactor>
</comment>
<keyword evidence="9" id="KW-0812">Transmembrane</keyword>
<evidence type="ECO:0000313" key="10">
    <source>
        <dbReference type="EMBL" id="KAE9541036.1"/>
    </source>
</evidence>
<feature type="transmembrane region" description="Helical" evidence="9">
    <location>
        <begin position="145"/>
        <end position="169"/>
    </location>
</feature>
<evidence type="ECO:0000256" key="6">
    <source>
        <dbReference type="ARBA" id="ARBA00022801"/>
    </source>
</evidence>
<evidence type="ECO:0000256" key="2">
    <source>
        <dbReference type="ARBA" id="ARBA00004123"/>
    </source>
</evidence>
<feature type="transmembrane region" description="Helical" evidence="9">
    <location>
        <begin position="176"/>
        <end position="193"/>
    </location>
</feature>
<dbReference type="Pfam" id="PF06888">
    <property type="entry name" value="Put_Phosphatase"/>
    <property type="match status" value="1"/>
</dbReference>
<keyword evidence="9" id="KW-1133">Transmembrane helix</keyword>
<dbReference type="InterPro" id="IPR036412">
    <property type="entry name" value="HAD-like_sf"/>
</dbReference>
<dbReference type="SUPFAM" id="SSF56784">
    <property type="entry name" value="HAD-like"/>
    <property type="match status" value="1"/>
</dbReference>
<evidence type="ECO:0000256" key="3">
    <source>
        <dbReference type="ARBA" id="ARBA00008541"/>
    </source>
</evidence>
<dbReference type="GO" id="GO:0003676">
    <property type="term" value="F:nucleic acid binding"/>
    <property type="evidence" value="ECO:0007669"/>
    <property type="project" value="InterPro"/>
</dbReference>
<keyword evidence="11" id="KW-1185">Reference proteome</keyword>
<dbReference type="NCBIfam" id="TIGR01489">
    <property type="entry name" value="DKMTPPase-SF"/>
    <property type="match status" value="1"/>
</dbReference>
<keyword evidence="8" id="KW-0539">Nucleus</keyword>
<dbReference type="Pfam" id="PF12328">
    <property type="entry name" value="Rpp20"/>
    <property type="match status" value="1"/>
</dbReference>
<reference evidence="10 11" key="1">
    <citation type="submission" date="2019-08" db="EMBL/GenBank/DDBJ databases">
        <title>The genome of the soybean aphid Biotype 1, its phylome, world population structure and adaptation to the North American continent.</title>
        <authorList>
            <person name="Giordano R."/>
            <person name="Donthu R.K."/>
            <person name="Hernandez A.G."/>
            <person name="Wright C.L."/>
            <person name="Zimin A.V."/>
        </authorList>
    </citation>
    <scope>NUCLEOTIDE SEQUENCE [LARGE SCALE GENOMIC DNA]</scope>
    <source>
        <tissue evidence="10">Whole aphids</tissue>
    </source>
</reference>
<dbReference type="OrthoDB" id="10267182at2759"/>
<comment type="caution">
    <text evidence="10">The sequence shown here is derived from an EMBL/GenBank/DDBJ whole genome shotgun (WGS) entry which is preliminary data.</text>
</comment>
<comment type="similarity">
    <text evidence="3">Belongs to the HAD-like hydrolase superfamily. PHOSPHO family.</text>
</comment>